<comment type="caution">
    <text evidence="1">The sequence shown here is derived from an EMBL/GenBank/DDBJ whole genome shotgun (WGS) entry which is preliminary data.</text>
</comment>
<proteinExistence type="predicted"/>
<accession>A0AAV4DE81</accession>
<organism evidence="1 2">
    <name type="scientific">Plakobranchus ocellatus</name>
    <dbReference type="NCBI Taxonomy" id="259542"/>
    <lineage>
        <taxon>Eukaryota</taxon>
        <taxon>Metazoa</taxon>
        <taxon>Spiralia</taxon>
        <taxon>Lophotrochozoa</taxon>
        <taxon>Mollusca</taxon>
        <taxon>Gastropoda</taxon>
        <taxon>Heterobranchia</taxon>
        <taxon>Euthyneura</taxon>
        <taxon>Panpulmonata</taxon>
        <taxon>Sacoglossa</taxon>
        <taxon>Placobranchoidea</taxon>
        <taxon>Plakobranchidae</taxon>
        <taxon>Plakobranchus</taxon>
    </lineage>
</organism>
<evidence type="ECO:0000313" key="2">
    <source>
        <dbReference type="Proteomes" id="UP000735302"/>
    </source>
</evidence>
<name>A0AAV4DE81_9GAST</name>
<gene>
    <name evidence="1" type="ORF">PoB_006885700</name>
</gene>
<reference evidence="1 2" key="1">
    <citation type="journal article" date="2021" name="Elife">
        <title>Chloroplast acquisition without the gene transfer in kleptoplastic sea slugs, Plakobranchus ocellatus.</title>
        <authorList>
            <person name="Maeda T."/>
            <person name="Takahashi S."/>
            <person name="Yoshida T."/>
            <person name="Shimamura S."/>
            <person name="Takaki Y."/>
            <person name="Nagai Y."/>
            <person name="Toyoda A."/>
            <person name="Suzuki Y."/>
            <person name="Arimoto A."/>
            <person name="Ishii H."/>
            <person name="Satoh N."/>
            <person name="Nishiyama T."/>
            <person name="Hasebe M."/>
            <person name="Maruyama T."/>
            <person name="Minagawa J."/>
            <person name="Obokata J."/>
            <person name="Shigenobu S."/>
        </authorList>
    </citation>
    <scope>NUCLEOTIDE SEQUENCE [LARGE SCALE GENOMIC DNA]</scope>
</reference>
<dbReference type="Proteomes" id="UP000735302">
    <property type="component" value="Unassembled WGS sequence"/>
</dbReference>
<protein>
    <submittedName>
        <fullName evidence="1">Uncharacterized protein</fullName>
    </submittedName>
</protein>
<sequence>MRKHLNIHPFDDDKPFSHSTRLQQADLRLLYPQSDVDDRLKLTTEWSLQMTWRVSISQVLTQKGHINGALLIRQVKYGRSERVSIVSWFNNQSQQGMLCCSAVIYQKRHIDGLWHKPSNSRENHFTGGEEIDLIM</sequence>
<evidence type="ECO:0000313" key="1">
    <source>
        <dbReference type="EMBL" id="GFO42352.1"/>
    </source>
</evidence>
<keyword evidence="2" id="KW-1185">Reference proteome</keyword>
<dbReference type="EMBL" id="BLXT01007805">
    <property type="protein sequence ID" value="GFO42352.1"/>
    <property type="molecule type" value="Genomic_DNA"/>
</dbReference>
<dbReference type="AlphaFoldDB" id="A0AAV4DE81"/>